<evidence type="ECO:0000256" key="3">
    <source>
        <dbReference type="SAM" id="SignalP"/>
    </source>
</evidence>
<evidence type="ECO:0000313" key="5">
    <source>
        <dbReference type="Proteomes" id="UP000799538"/>
    </source>
</evidence>
<keyword evidence="3" id="KW-0732">Signal</keyword>
<feature type="compositionally biased region" description="Polar residues" evidence="1">
    <location>
        <begin position="284"/>
        <end position="293"/>
    </location>
</feature>
<dbReference type="OrthoDB" id="3940018at2759"/>
<organism evidence="4 5">
    <name type="scientific">Elsinoe ampelina</name>
    <dbReference type="NCBI Taxonomy" id="302913"/>
    <lineage>
        <taxon>Eukaryota</taxon>
        <taxon>Fungi</taxon>
        <taxon>Dikarya</taxon>
        <taxon>Ascomycota</taxon>
        <taxon>Pezizomycotina</taxon>
        <taxon>Dothideomycetes</taxon>
        <taxon>Dothideomycetidae</taxon>
        <taxon>Myriangiales</taxon>
        <taxon>Elsinoaceae</taxon>
        <taxon>Elsinoe</taxon>
    </lineage>
</organism>
<feature type="region of interest" description="Disordered" evidence="1">
    <location>
        <begin position="38"/>
        <end position="133"/>
    </location>
</feature>
<feature type="compositionally biased region" description="Low complexity" evidence="1">
    <location>
        <begin position="168"/>
        <end position="183"/>
    </location>
</feature>
<name>A0A6A6G302_9PEZI</name>
<feature type="chain" id="PRO_5025499959" description="Mid2 domain-containing protein" evidence="3">
    <location>
        <begin position="20"/>
        <end position="307"/>
    </location>
</feature>
<keyword evidence="2" id="KW-0812">Transmembrane</keyword>
<feature type="region of interest" description="Disordered" evidence="1">
    <location>
        <begin position="244"/>
        <end position="307"/>
    </location>
</feature>
<accession>A0A6A6G302</accession>
<proteinExistence type="predicted"/>
<evidence type="ECO:0000256" key="2">
    <source>
        <dbReference type="SAM" id="Phobius"/>
    </source>
</evidence>
<sequence length="307" mass="30929">MLRHLHLAVLLAFIAFAFAVDLPAGFLHPRQDTTVVSGVSSSEAVSPSTSAQPTTPPSTTVAPPTSASPTPQPTTSAAPSPTTTAAPPSSTTAAPPSSSAAPPSSSTPTTAAAPPSTSSIPPSSTITDTPSNTISAAPSDVTITSTNLAPLDQILTTITYTSDGRLISSISTSTRPSTSSSTSKPGLASGYGNETNTLSAESKKLIGGIVGGIGGAFLLAGIAFVVYKMWGKKRHQKVPQEEDYFGGAMSTGSSDSIGKEKKSGWGPSSLTNKFAEPLDRYKSSGGNVTSPVASSWGGRSPNAASNF</sequence>
<reference evidence="5" key="1">
    <citation type="journal article" date="2020" name="Stud. Mycol.">
        <title>101 Dothideomycetes genomes: A test case for predicting lifestyles and emergence of pathogens.</title>
        <authorList>
            <person name="Haridas S."/>
            <person name="Albert R."/>
            <person name="Binder M."/>
            <person name="Bloem J."/>
            <person name="LaButti K."/>
            <person name="Salamov A."/>
            <person name="Andreopoulos B."/>
            <person name="Baker S."/>
            <person name="Barry K."/>
            <person name="Bills G."/>
            <person name="Bluhm B."/>
            <person name="Cannon C."/>
            <person name="Castanera R."/>
            <person name="Culley D."/>
            <person name="Daum C."/>
            <person name="Ezra D."/>
            <person name="Gonzalez J."/>
            <person name="Henrissat B."/>
            <person name="Kuo A."/>
            <person name="Liang C."/>
            <person name="Lipzen A."/>
            <person name="Lutzoni F."/>
            <person name="Magnuson J."/>
            <person name="Mondo S."/>
            <person name="Nolan M."/>
            <person name="Ohm R."/>
            <person name="Pangilinan J."/>
            <person name="Park H.-J."/>
            <person name="Ramirez L."/>
            <person name="Alfaro M."/>
            <person name="Sun H."/>
            <person name="Tritt A."/>
            <person name="Yoshinaga Y."/>
            <person name="Zwiers L.-H."/>
            <person name="Turgeon B."/>
            <person name="Goodwin S."/>
            <person name="Spatafora J."/>
            <person name="Crous P."/>
            <person name="Grigoriev I."/>
        </authorList>
    </citation>
    <scope>NUCLEOTIDE SEQUENCE [LARGE SCALE GENOMIC DNA]</scope>
    <source>
        <strain evidence="5">CECT 20119</strain>
    </source>
</reference>
<keyword evidence="2" id="KW-1133">Transmembrane helix</keyword>
<dbReference type="EMBL" id="ML992513">
    <property type="protein sequence ID" value="KAF2220125.1"/>
    <property type="molecule type" value="Genomic_DNA"/>
</dbReference>
<evidence type="ECO:0008006" key="6">
    <source>
        <dbReference type="Google" id="ProtNLM"/>
    </source>
</evidence>
<dbReference type="AlphaFoldDB" id="A0A6A6G302"/>
<protein>
    <recommendedName>
        <fullName evidence="6">Mid2 domain-containing protein</fullName>
    </recommendedName>
</protein>
<gene>
    <name evidence="4" type="ORF">BDZ85DRAFT_284562</name>
</gene>
<keyword evidence="2" id="KW-0472">Membrane</keyword>
<keyword evidence="5" id="KW-1185">Reference proteome</keyword>
<feature type="signal peptide" evidence="3">
    <location>
        <begin position="1"/>
        <end position="19"/>
    </location>
</feature>
<evidence type="ECO:0000313" key="4">
    <source>
        <dbReference type="EMBL" id="KAF2220125.1"/>
    </source>
</evidence>
<dbReference type="Proteomes" id="UP000799538">
    <property type="component" value="Unassembled WGS sequence"/>
</dbReference>
<feature type="region of interest" description="Disordered" evidence="1">
    <location>
        <begin position="168"/>
        <end position="192"/>
    </location>
</feature>
<evidence type="ECO:0000256" key="1">
    <source>
        <dbReference type="SAM" id="MobiDB-lite"/>
    </source>
</evidence>
<feature type="compositionally biased region" description="Low complexity" evidence="1">
    <location>
        <begin position="38"/>
        <end position="131"/>
    </location>
</feature>
<feature type="transmembrane region" description="Helical" evidence="2">
    <location>
        <begin position="205"/>
        <end position="227"/>
    </location>
</feature>